<accession>A0A922FR07</accession>
<evidence type="ECO:0000313" key="1">
    <source>
        <dbReference type="EMBL" id="KAG6726868.1"/>
    </source>
</evidence>
<protein>
    <submittedName>
        <fullName evidence="1">Uncharacterized protein</fullName>
    </submittedName>
</protein>
<sequence length="101" mass="11039">MHHCMEPPMLKSVSCRRELLLDGKIFRLPFYGVLGGYLYLSLEYGAPCPASLSGTYQSPINAVRFEEGLRSCCPIIVACCFFLGSRGADCLMGHCPSNLSA</sequence>
<dbReference type="AlphaFoldDB" id="A0A922FR07"/>
<proteinExistence type="predicted"/>
<reference evidence="1" key="1">
    <citation type="submission" date="2021-01" db="EMBL/GenBank/DDBJ databases">
        <authorList>
            <person name="Lovell J.T."/>
            <person name="Bentley N."/>
            <person name="Bhattarai G."/>
            <person name="Jenkins J.W."/>
            <person name="Sreedasyam A."/>
            <person name="Alarcon Y."/>
            <person name="Bock C."/>
            <person name="Boston L."/>
            <person name="Carlson J."/>
            <person name="Cervantes K."/>
            <person name="Clermont K."/>
            <person name="Krom N."/>
            <person name="Kubenka K."/>
            <person name="Mamidi S."/>
            <person name="Mattison C."/>
            <person name="Monteros M."/>
            <person name="Pisani C."/>
            <person name="Plott C."/>
            <person name="Rajasekar S."/>
            <person name="Rhein H.S."/>
            <person name="Rohla C."/>
            <person name="Song M."/>
            <person name="Hilaire R.S."/>
            <person name="Shu S."/>
            <person name="Wells L."/>
            <person name="Wang X."/>
            <person name="Webber J."/>
            <person name="Heerema R.J."/>
            <person name="Klein P."/>
            <person name="Conner P."/>
            <person name="Grauke L."/>
            <person name="Grimwood J."/>
            <person name="Schmutz J."/>
            <person name="Randall J.J."/>
        </authorList>
    </citation>
    <scope>NUCLEOTIDE SEQUENCE</scope>
    <source>
        <tissue evidence="1">Leaf</tissue>
    </source>
</reference>
<organism evidence="1 2">
    <name type="scientific">Carya illinoinensis</name>
    <name type="common">Pecan</name>
    <dbReference type="NCBI Taxonomy" id="32201"/>
    <lineage>
        <taxon>Eukaryota</taxon>
        <taxon>Viridiplantae</taxon>
        <taxon>Streptophyta</taxon>
        <taxon>Embryophyta</taxon>
        <taxon>Tracheophyta</taxon>
        <taxon>Spermatophyta</taxon>
        <taxon>Magnoliopsida</taxon>
        <taxon>eudicotyledons</taxon>
        <taxon>Gunneridae</taxon>
        <taxon>Pentapetalae</taxon>
        <taxon>rosids</taxon>
        <taxon>fabids</taxon>
        <taxon>Fagales</taxon>
        <taxon>Juglandaceae</taxon>
        <taxon>Carya</taxon>
    </lineage>
</organism>
<dbReference type="EMBL" id="CM031826">
    <property type="protein sequence ID" value="KAG6726868.1"/>
    <property type="molecule type" value="Genomic_DNA"/>
</dbReference>
<evidence type="ECO:0000313" key="2">
    <source>
        <dbReference type="Proteomes" id="UP000811246"/>
    </source>
</evidence>
<gene>
    <name evidence="1" type="ORF">I3842_02G102000</name>
</gene>
<name>A0A922FR07_CARIL</name>
<dbReference type="Proteomes" id="UP000811246">
    <property type="component" value="Chromosome 2"/>
</dbReference>
<comment type="caution">
    <text evidence="1">The sequence shown here is derived from an EMBL/GenBank/DDBJ whole genome shotgun (WGS) entry which is preliminary data.</text>
</comment>